<sequence>MPFVADTGALPLAGKCNSFGLLRMRSTGNVSFLFFATIATLHDTLRLLARKMPNYDVDSSEQGFHGLALTCGE</sequence>
<reference evidence="1 2" key="1">
    <citation type="submission" date="2019-02" db="EMBL/GenBank/DDBJ databases">
        <title>Deep-cultivation of Planctomycetes and their phenomic and genomic characterization uncovers novel biology.</title>
        <authorList>
            <person name="Wiegand S."/>
            <person name="Jogler M."/>
            <person name="Boedeker C."/>
            <person name="Pinto D."/>
            <person name="Vollmers J."/>
            <person name="Rivas-Marin E."/>
            <person name="Kohn T."/>
            <person name="Peeters S.H."/>
            <person name="Heuer A."/>
            <person name="Rast P."/>
            <person name="Oberbeckmann S."/>
            <person name="Bunk B."/>
            <person name="Jeske O."/>
            <person name="Meyerdierks A."/>
            <person name="Storesund J.E."/>
            <person name="Kallscheuer N."/>
            <person name="Luecker S."/>
            <person name="Lage O.M."/>
            <person name="Pohl T."/>
            <person name="Merkel B.J."/>
            <person name="Hornburger P."/>
            <person name="Mueller R.-W."/>
            <person name="Bruemmer F."/>
            <person name="Labrenz M."/>
            <person name="Spormann A.M."/>
            <person name="Op den Camp H."/>
            <person name="Overmann J."/>
            <person name="Amann R."/>
            <person name="Jetten M.S.M."/>
            <person name="Mascher T."/>
            <person name="Medema M.H."/>
            <person name="Devos D.P."/>
            <person name="Kaster A.-K."/>
            <person name="Ovreas L."/>
            <person name="Rohde M."/>
            <person name="Galperin M.Y."/>
            <person name="Jogler C."/>
        </authorList>
    </citation>
    <scope>NUCLEOTIDE SEQUENCE [LARGE SCALE GENOMIC DNA]</scope>
    <source>
        <strain evidence="1 2">FF011L</strain>
    </source>
</reference>
<proteinExistence type="predicted"/>
<organism evidence="1 2">
    <name type="scientific">Roseimaritima multifibrata</name>
    <dbReference type="NCBI Taxonomy" id="1930274"/>
    <lineage>
        <taxon>Bacteria</taxon>
        <taxon>Pseudomonadati</taxon>
        <taxon>Planctomycetota</taxon>
        <taxon>Planctomycetia</taxon>
        <taxon>Pirellulales</taxon>
        <taxon>Pirellulaceae</taxon>
        <taxon>Roseimaritima</taxon>
    </lineage>
</organism>
<evidence type="ECO:0000313" key="2">
    <source>
        <dbReference type="Proteomes" id="UP000320672"/>
    </source>
</evidence>
<evidence type="ECO:0000313" key="1">
    <source>
        <dbReference type="EMBL" id="QDS91402.1"/>
    </source>
</evidence>
<dbReference type="AlphaFoldDB" id="A0A517M940"/>
<dbReference type="Proteomes" id="UP000320672">
    <property type="component" value="Chromosome"/>
</dbReference>
<protein>
    <submittedName>
        <fullName evidence="1">Uncharacterized protein</fullName>
    </submittedName>
</protein>
<accession>A0A517M940</accession>
<dbReference type="EMBL" id="CP036262">
    <property type="protein sequence ID" value="QDS91402.1"/>
    <property type="molecule type" value="Genomic_DNA"/>
</dbReference>
<dbReference type="KEGG" id="rml:FF011L_01320"/>
<name>A0A517M940_9BACT</name>
<gene>
    <name evidence="1" type="ORF">FF011L_01320</name>
</gene>
<keyword evidence="2" id="KW-1185">Reference proteome</keyword>